<evidence type="ECO:0000256" key="1">
    <source>
        <dbReference type="SAM" id="MobiDB-lite"/>
    </source>
</evidence>
<dbReference type="GeneID" id="62203133"/>
<dbReference type="Pfam" id="PF06985">
    <property type="entry name" value="HET"/>
    <property type="match status" value="1"/>
</dbReference>
<reference evidence="3" key="1">
    <citation type="submission" date="2020-01" db="EMBL/GenBank/DDBJ databases">
        <authorList>
            <person name="Feng Z.H.Z."/>
        </authorList>
    </citation>
    <scope>NUCLEOTIDE SEQUENCE</scope>
    <source>
        <strain evidence="3">CBS107.38</strain>
    </source>
</reference>
<feature type="compositionally biased region" description="Basic and acidic residues" evidence="1">
    <location>
        <begin position="1"/>
        <end position="12"/>
    </location>
</feature>
<evidence type="ECO:0000313" key="3">
    <source>
        <dbReference type="EMBL" id="KAF7676696.1"/>
    </source>
</evidence>
<dbReference type="InterPro" id="IPR011009">
    <property type="entry name" value="Kinase-like_dom_sf"/>
</dbReference>
<gene>
    <name evidence="3" type="ORF">GT037_004908</name>
</gene>
<dbReference type="CDD" id="cd00180">
    <property type="entry name" value="PKc"/>
    <property type="match status" value="1"/>
</dbReference>
<protein>
    <recommendedName>
        <fullName evidence="2">Protein kinase domain-containing protein</fullName>
    </recommendedName>
</protein>
<dbReference type="PROSITE" id="PS50011">
    <property type="entry name" value="PROTEIN_KINASE_DOM"/>
    <property type="match status" value="1"/>
</dbReference>
<dbReference type="SUPFAM" id="SSF56112">
    <property type="entry name" value="Protein kinase-like (PK-like)"/>
    <property type="match status" value="1"/>
</dbReference>
<dbReference type="GO" id="GO:0004672">
    <property type="term" value="F:protein kinase activity"/>
    <property type="evidence" value="ECO:0007669"/>
    <property type="project" value="InterPro"/>
</dbReference>
<dbReference type="SMART" id="SM00220">
    <property type="entry name" value="S_TKc"/>
    <property type="match status" value="1"/>
</dbReference>
<comment type="caution">
    <text evidence="3">The sequence shown here is derived from an EMBL/GenBank/DDBJ whole genome shotgun (WGS) entry which is preliminary data.</text>
</comment>
<evidence type="ECO:0000259" key="2">
    <source>
        <dbReference type="PROSITE" id="PS50011"/>
    </source>
</evidence>
<dbReference type="Gene3D" id="1.10.510.10">
    <property type="entry name" value="Transferase(Phosphotransferase) domain 1"/>
    <property type="match status" value="1"/>
</dbReference>
<keyword evidence="4" id="KW-1185">Reference proteome</keyword>
<dbReference type="PANTHER" id="PTHR33112">
    <property type="entry name" value="DOMAIN PROTEIN, PUTATIVE-RELATED"/>
    <property type="match status" value="1"/>
</dbReference>
<feature type="domain" description="Protein kinase" evidence="2">
    <location>
        <begin position="188"/>
        <end position="537"/>
    </location>
</feature>
<dbReference type="Proteomes" id="UP000596902">
    <property type="component" value="Unassembled WGS sequence"/>
</dbReference>
<dbReference type="Pfam" id="PF00069">
    <property type="entry name" value="Pkinase"/>
    <property type="match status" value="1"/>
</dbReference>
<dbReference type="InterPro" id="IPR000719">
    <property type="entry name" value="Prot_kinase_dom"/>
</dbReference>
<accession>A0A8H7B7C9</accession>
<sequence>MPIDPRVRHSIDDYDSDSSSSESGPPTANDASLDSDSDTNYPNTVDSDWAVWINAELREKSKRSAFNKTPHEFVPNGIVDELITKKAIRGCLKVKKNEHIALVNFIFEHAKTAFAIATFARLNSHRVMNWFLKNELSDEDLPVKEQTGPWTQSWRVNFYDEQWRFCAPVFDPSEHVHDFKEALILPVVSMSPVGGQGAFGMVSKCEIHGDHIVPKSANTEQFAVKEIIEQADSQDVAEHWEKEVKALRMMNELNQEHIVRFITAFRRLRRSGFEEHYVMFEWANGGNLRNLWERVPFPDLTGSLVKDTIKQILGLASALQAAHNLNNTEASYRHGDLKPENILIFKTGRETLGTLKIGDWGEAKYHGENKVTEMRSKKTTARFGTRRYEAPEVVTGIKVKRENQPEKRRSRLYDIWAMGCITLEFIVWLLYGLDGLNKFNQDVDGDTFYQTSIENGIKVARLHDAVVRWMDHMANEPTCEVGNTAIGDLLEIVRSSLLVVKLPRRGGVTFMSAINEADETAEADRPRADSLIDHNVGRPARSDLNSEMDSLAVSDTRPPGVVPAFMVTGAEEDTEDSMQDIQPVQPLPELSGPERCLASKFSDKVDHIWCEDDIVGYWDTHTHHLRVPVGLASSSSLQVVDNRNGAASEDQAQNYDPSELDEHDWKLRLDNSVASSFLSGLRENAKLEIHQLHSSTKLCDRCKEFRTRFGPTFDITYNLGKLHENTDAGACDMCTLLWHVCKDTGSKRMQAIRLDRRAAFLELEHNHKLALSVVRDPAVNIPGSSDFQTGFVELPEAGGTTHLEVVRSWLKNCDTNVEHKCKPFVRNNGVNGSCFIRMPTRLIDVGVEGDPKVYLQKTEGQDDVQWIALSHKWGQKNYSTTQDNVQSHFAGLDYDTLPATFRDAVRVTRALNHRYLWIDSLCVIQGDDGDFETEAKRMEDVYSGAYCVIAATRATDHYAGFLGPRKPRKYVGLVKDGKNETPYYICENIDDFQSHVLDGDLNGRGWVLQEHALARRTIFFTEYQTYFECSVGVRCETSTKLENFHAAFLGDADFPNVLYRASQADKIVRIQELYKKYSKLGLSKSWDRPVAIDGLQSRLLRTLRVVGDFGILDEGATRGLLRRTLLWRRHTDTTTMSRIDFTKAPTKTKLRIPSWSWMAYTGSIDYVTIDWGAYTWENIQSPWSQDHNRLNVDPETAKMTIVATASQYDLGAATQAEIDLIFDSPEKALPSLSLCVVLGKAKNSVVAKDQKNCLLIVKPIRRSDGSTVYERIGTGFLPGKCISPKTDVVSIC</sequence>
<dbReference type="PANTHER" id="PTHR33112:SF10">
    <property type="entry name" value="TOL"/>
    <property type="match status" value="1"/>
</dbReference>
<proteinExistence type="predicted"/>
<dbReference type="RefSeq" id="XP_038786905.1">
    <property type="nucleotide sequence ID" value="XM_038929955.1"/>
</dbReference>
<dbReference type="GO" id="GO:0005524">
    <property type="term" value="F:ATP binding"/>
    <property type="evidence" value="ECO:0007669"/>
    <property type="project" value="InterPro"/>
</dbReference>
<dbReference type="EMBL" id="JAAABM010000006">
    <property type="protein sequence ID" value="KAF7676696.1"/>
    <property type="molecule type" value="Genomic_DNA"/>
</dbReference>
<organism evidence="3 4">
    <name type="scientific">Alternaria burnsii</name>
    <dbReference type="NCBI Taxonomy" id="1187904"/>
    <lineage>
        <taxon>Eukaryota</taxon>
        <taxon>Fungi</taxon>
        <taxon>Dikarya</taxon>
        <taxon>Ascomycota</taxon>
        <taxon>Pezizomycotina</taxon>
        <taxon>Dothideomycetes</taxon>
        <taxon>Pleosporomycetidae</taxon>
        <taxon>Pleosporales</taxon>
        <taxon>Pleosporineae</taxon>
        <taxon>Pleosporaceae</taxon>
        <taxon>Alternaria</taxon>
        <taxon>Alternaria sect. Alternaria</taxon>
    </lineage>
</organism>
<name>A0A8H7B7C9_9PLEO</name>
<dbReference type="PROSITE" id="PS00108">
    <property type="entry name" value="PROTEIN_KINASE_ST"/>
    <property type="match status" value="1"/>
</dbReference>
<dbReference type="Gene3D" id="3.30.200.20">
    <property type="entry name" value="Phosphorylase Kinase, domain 1"/>
    <property type="match status" value="1"/>
</dbReference>
<feature type="region of interest" description="Disordered" evidence="1">
    <location>
        <begin position="1"/>
        <end position="41"/>
    </location>
</feature>
<dbReference type="InterPro" id="IPR010730">
    <property type="entry name" value="HET"/>
</dbReference>
<reference evidence="3" key="2">
    <citation type="submission" date="2020-08" db="EMBL/GenBank/DDBJ databases">
        <title>Draft Genome Sequence of Cumin Blight Pathogen Alternaria burnsii.</title>
        <authorList>
            <person name="Feng Z."/>
        </authorList>
    </citation>
    <scope>NUCLEOTIDE SEQUENCE</scope>
    <source>
        <strain evidence="3">CBS107.38</strain>
    </source>
</reference>
<dbReference type="InterPro" id="IPR008271">
    <property type="entry name" value="Ser/Thr_kinase_AS"/>
</dbReference>
<evidence type="ECO:0000313" key="4">
    <source>
        <dbReference type="Proteomes" id="UP000596902"/>
    </source>
</evidence>
<feature type="compositionally biased region" description="Polar residues" evidence="1">
    <location>
        <begin position="24"/>
        <end position="41"/>
    </location>
</feature>